<proteinExistence type="predicted"/>
<dbReference type="EMBL" id="CM010722">
    <property type="protein sequence ID" value="RZC73663.1"/>
    <property type="molecule type" value="Genomic_DNA"/>
</dbReference>
<organism evidence="1 2">
    <name type="scientific">Papaver somniferum</name>
    <name type="common">Opium poppy</name>
    <dbReference type="NCBI Taxonomy" id="3469"/>
    <lineage>
        <taxon>Eukaryota</taxon>
        <taxon>Viridiplantae</taxon>
        <taxon>Streptophyta</taxon>
        <taxon>Embryophyta</taxon>
        <taxon>Tracheophyta</taxon>
        <taxon>Spermatophyta</taxon>
        <taxon>Magnoliopsida</taxon>
        <taxon>Ranunculales</taxon>
        <taxon>Papaveraceae</taxon>
        <taxon>Papaveroideae</taxon>
        <taxon>Papaver</taxon>
    </lineage>
</organism>
<keyword evidence="2" id="KW-1185">Reference proteome</keyword>
<gene>
    <name evidence="1" type="ORF">C5167_049144</name>
</gene>
<dbReference type="Proteomes" id="UP000316621">
    <property type="component" value="Chromosome 8"/>
</dbReference>
<dbReference type="AlphaFoldDB" id="A0A4Y7KJY7"/>
<protein>
    <submittedName>
        <fullName evidence="1">Uncharacterized protein</fullName>
    </submittedName>
</protein>
<accession>A0A4Y7KJY7</accession>
<dbReference type="Gramene" id="RZC73663">
    <property type="protein sequence ID" value="RZC73663"/>
    <property type="gene ID" value="C5167_049144"/>
</dbReference>
<evidence type="ECO:0000313" key="2">
    <source>
        <dbReference type="Proteomes" id="UP000316621"/>
    </source>
</evidence>
<reference evidence="1 2" key="1">
    <citation type="journal article" date="2018" name="Science">
        <title>The opium poppy genome and morphinan production.</title>
        <authorList>
            <person name="Guo L."/>
            <person name="Winzer T."/>
            <person name="Yang X."/>
            <person name="Li Y."/>
            <person name="Ning Z."/>
            <person name="He Z."/>
            <person name="Teodor R."/>
            <person name="Lu Y."/>
            <person name="Bowser T.A."/>
            <person name="Graham I.A."/>
            <person name="Ye K."/>
        </authorList>
    </citation>
    <scope>NUCLEOTIDE SEQUENCE [LARGE SCALE GENOMIC DNA]</scope>
    <source>
        <strain evidence="2">cv. HN1</strain>
        <tissue evidence="1">Leaves</tissue>
    </source>
</reference>
<name>A0A4Y7KJY7_PAPSO</name>
<sequence>MGPTSTHNAVELKAEGVCCFCCSGWRDPGPISSNGGTGKSQSSVRLRRYHNALRNLQMAPGV</sequence>
<evidence type="ECO:0000313" key="1">
    <source>
        <dbReference type="EMBL" id="RZC73663.1"/>
    </source>
</evidence>